<organism evidence="4 5">
    <name type="scientific">Oxynema aestuarii AP17</name>
    <dbReference type="NCBI Taxonomy" id="2064643"/>
    <lineage>
        <taxon>Bacteria</taxon>
        <taxon>Bacillati</taxon>
        <taxon>Cyanobacteriota</taxon>
        <taxon>Cyanophyceae</taxon>
        <taxon>Oscillatoriophycideae</taxon>
        <taxon>Oscillatoriales</taxon>
        <taxon>Oscillatoriaceae</taxon>
        <taxon>Oxynema</taxon>
        <taxon>Oxynema aestuarii</taxon>
    </lineage>
</organism>
<dbReference type="InterPro" id="IPR008978">
    <property type="entry name" value="HSP20-like_chaperone"/>
</dbReference>
<evidence type="ECO:0000256" key="2">
    <source>
        <dbReference type="RuleBase" id="RU003616"/>
    </source>
</evidence>
<dbReference type="KEGG" id="oxy:HCG48_18260"/>
<reference evidence="4 5" key="1">
    <citation type="submission" date="2020-04" db="EMBL/GenBank/DDBJ databases">
        <authorList>
            <person name="Basu S."/>
            <person name="Maruthanayagam V."/>
            <person name="Chakraborty S."/>
            <person name="Pramanik A."/>
            <person name="Mukherjee J."/>
            <person name="Brink B."/>
        </authorList>
    </citation>
    <scope>NUCLEOTIDE SEQUENCE [LARGE SCALE GENOMIC DNA]</scope>
    <source>
        <strain evidence="4 5">AP17</strain>
    </source>
</reference>
<protein>
    <submittedName>
        <fullName evidence="4">Hsp20/alpha crystallin family protein</fullName>
    </submittedName>
</protein>
<dbReference type="Gene3D" id="2.60.40.790">
    <property type="match status" value="1"/>
</dbReference>
<dbReference type="EMBL" id="CP051167">
    <property type="protein sequence ID" value="QIZ72277.1"/>
    <property type="molecule type" value="Genomic_DNA"/>
</dbReference>
<evidence type="ECO:0000256" key="1">
    <source>
        <dbReference type="PROSITE-ProRule" id="PRU00285"/>
    </source>
</evidence>
<comment type="similarity">
    <text evidence="1 2">Belongs to the small heat shock protein (HSP20) family.</text>
</comment>
<accession>A0A6H1U1L8</accession>
<evidence type="ECO:0000259" key="3">
    <source>
        <dbReference type="PROSITE" id="PS01031"/>
    </source>
</evidence>
<dbReference type="Proteomes" id="UP000500857">
    <property type="component" value="Chromosome"/>
</dbReference>
<evidence type="ECO:0000313" key="5">
    <source>
        <dbReference type="Proteomes" id="UP000500857"/>
    </source>
</evidence>
<gene>
    <name evidence="4" type="ORF">HCG48_18260</name>
</gene>
<dbReference type="SUPFAM" id="SSF49764">
    <property type="entry name" value="HSP20-like chaperones"/>
    <property type="match status" value="1"/>
</dbReference>
<feature type="domain" description="SHSP" evidence="3">
    <location>
        <begin position="45"/>
        <end position="158"/>
    </location>
</feature>
<dbReference type="Pfam" id="PF00011">
    <property type="entry name" value="HSP20"/>
    <property type="match status" value="1"/>
</dbReference>
<dbReference type="AlphaFoldDB" id="A0A6H1U1L8"/>
<dbReference type="PANTHER" id="PTHR11527">
    <property type="entry name" value="HEAT-SHOCK PROTEIN 20 FAMILY MEMBER"/>
    <property type="match status" value="1"/>
</dbReference>
<dbReference type="InterPro" id="IPR002068">
    <property type="entry name" value="A-crystallin/Hsp20_dom"/>
</dbReference>
<proteinExistence type="inferred from homology"/>
<dbReference type="CDD" id="cd06464">
    <property type="entry name" value="ACD_sHsps-like"/>
    <property type="match status" value="1"/>
</dbReference>
<keyword evidence="5" id="KW-1185">Reference proteome</keyword>
<dbReference type="PROSITE" id="PS01031">
    <property type="entry name" value="SHSP"/>
    <property type="match status" value="1"/>
</dbReference>
<evidence type="ECO:0000313" key="4">
    <source>
        <dbReference type="EMBL" id="QIZ72277.1"/>
    </source>
</evidence>
<dbReference type="RefSeq" id="WP_168570426.1">
    <property type="nucleotide sequence ID" value="NZ_CP051167.1"/>
</dbReference>
<name>A0A6H1U1L8_9CYAN</name>
<dbReference type="InterPro" id="IPR031107">
    <property type="entry name" value="Small_HSP"/>
</dbReference>
<sequence length="195" mass="21499">MNTQIQLTSLSELNQLRRQLEAIATPSSRRDPRAIAADPLVNLPEKPGTWQPPIEVRERENHFILRAELPGIPAANLNVQASRHAVLLAGKSPVRAAARGVRTWSEFNSGEFHRVVVFGTAIEGDRIEAHLQDGILTLTVPKRGSSTPTPFKVRLDAARPRKAPEISTPIADDSPTDTLPKIALNEDMLGDWWSN</sequence>